<organism evidence="2 3">
    <name type="scientific">Saccharibacillus endophyticus</name>
    <dbReference type="NCBI Taxonomy" id="2060666"/>
    <lineage>
        <taxon>Bacteria</taxon>
        <taxon>Bacillati</taxon>
        <taxon>Bacillota</taxon>
        <taxon>Bacilli</taxon>
        <taxon>Bacillales</taxon>
        <taxon>Paenibacillaceae</taxon>
        <taxon>Saccharibacillus</taxon>
    </lineage>
</organism>
<keyword evidence="1" id="KW-0472">Membrane</keyword>
<protein>
    <recommendedName>
        <fullName evidence="4">PH domain-containing protein</fullName>
    </recommendedName>
</protein>
<evidence type="ECO:0000313" key="2">
    <source>
        <dbReference type="EMBL" id="GGH82136.1"/>
    </source>
</evidence>
<gene>
    <name evidence="2" type="ORF">GCM10007362_32990</name>
</gene>
<accession>A0ABQ2A0N3</accession>
<evidence type="ECO:0000313" key="3">
    <source>
        <dbReference type="Proteomes" id="UP000605427"/>
    </source>
</evidence>
<evidence type="ECO:0008006" key="4">
    <source>
        <dbReference type="Google" id="ProtNLM"/>
    </source>
</evidence>
<dbReference type="Proteomes" id="UP000605427">
    <property type="component" value="Unassembled WGS sequence"/>
</dbReference>
<dbReference type="EMBL" id="BMDD01000004">
    <property type="protein sequence ID" value="GGH82136.1"/>
    <property type="molecule type" value="Genomic_DNA"/>
</dbReference>
<name>A0ABQ2A0N3_9BACL</name>
<reference evidence="3" key="1">
    <citation type="journal article" date="2019" name="Int. J. Syst. Evol. Microbiol.">
        <title>The Global Catalogue of Microorganisms (GCM) 10K type strain sequencing project: providing services to taxonomists for standard genome sequencing and annotation.</title>
        <authorList>
            <consortium name="The Broad Institute Genomics Platform"/>
            <consortium name="The Broad Institute Genome Sequencing Center for Infectious Disease"/>
            <person name="Wu L."/>
            <person name="Ma J."/>
        </authorList>
    </citation>
    <scope>NUCLEOTIDE SEQUENCE [LARGE SCALE GENOMIC DNA]</scope>
    <source>
        <strain evidence="3">CCM 8702</strain>
    </source>
</reference>
<evidence type="ECO:0000256" key="1">
    <source>
        <dbReference type="SAM" id="Phobius"/>
    </source>
</evidence>
<comment type="caution">
    <text evidence="2">The sequence shown here is derived from an EMBL/GenBank/DDBJ whole genome shotgun (WGS) entry which is preliminary data.</text>
</comment>
<dbReference type="RefSeq" id="WP_172245456.1">
    <property type="nucleotide sequence ID" value="NZ_BMDD01000004.1"/>
</dbReference>
<keyword evidence="1" id="KW-0812">Transmembrane</keyword>
<proteinExistence type="predicted"/>
<keyword evidence="1" id="KW-1133">Transmembrane helix</keyword>
<feature type="transmembrane region" description="Helical" evidence="1">
    <location>
        <begin position="38"/>
        <end position="60"/>
    </location>
</feature>
<feature type="transmembrane region" description="Helical" evidence="1">
    <location>
        <begin position="66"/>
        <end position="88"/>
    </location>
</feature>
<keyword evidence="3" id="KW-1185">Reference proteome</keyword>
<sequence length="195" mass="22130">MSLSSSVMKRLAARRNEDPDLLERTSFPAEFRISGGGYALAVLGIAMGISFIAAGFYLYAEDSNNLYVLWLPVVIGALFVLLGAYLIYAGRQFRFIVEPDRIRFREHAKWTEFSVAHMNVEERNGFLVLHYPGGSHTVNTILKDYPLLASLLLRLAHQTGQDGDFSYDEARRESKARDEKRNRKGLVVVYYAFVQ</sequence>